<accession>A0A382ET62</accession>
<dbReference type="AlphaFoldDB" id="A0A382ET62"/>
<name>A0A382ET62_9ZZZZ</name>
<organism evidence="1">
    <name type="scientific">marine metagenome</name>
    <dbReference type="NCBI Taxonomy" id="408172"/>
    <lineage>
        <taxon>unclassified sequences</taxon>
        <taxon>metagenomes</taxon>
        <taxon>ecological metagenomes</taxon>
    </lineage>
</organism>
<proteinExistence type="predicted"/>
<evidence type="ECO:0000313" key="1">
    <source>
        <dbReference type="EMBL" id="SVB53868.1"/>
    </source>
</evidence>
<dbReference type="EMBL" id="UINC01046185">
    <property type="protein sequence ID" value="SVB53868.1"/>
    <property type="molecule type" value="Genomic_DNA"/>
</dbReference>
<gene>
    <name evidence="1" type="ORF">METZ01_LOCUS206722</name>
</gene>
<sequence length="244" mass="25852">MNKFKLLLAFVFSVTASLKTVAQEPVNPAALGGVMGTTDVVVSDIPGYVAALKENSQLFAVLNYSLAGFCEAVSGGVPGESLVFNFSNSLETALASYDTQLNDPAFASFVANLEPFRELVGSRQAQVIRPYTGPAVTTWATRNLYVRAENPQAYIDAVGALESTARANGFADLTLMVQQEVGSGNTSDLLAVIAVSPSLARLGAALDAITGEGWAQDVFASVQAARSRITEDKIYRCQQIYPAI</sequence>
<reference evidence="1" key="1">
    <citation type="submission" date="2018-05" db="EMBL/GenBank/DDBJ databases">
        <authorList>
            <person name="Lanie J.A."/>
            <person name="Ng W.-L."/>
            <person name="Kazmierczak K.M."/>
            <person name="Andrzejewski T.M."/>
            <person name="Davidsen T.M."/>
            <person name="Wayne K.J."/>
            <person name="Tettelin H."/>
            <person name="Glass J.I."/>
            <person name="Rusch D."/>
            <person name="Podicherti R."/>
            <person name="Tsui H.-C.T."/>
            <person name="Winkler M.E."/>
        </authorList>
    </citation>
    <scope>NUCLEOTIDE SEQUENCE</scope>
</reference>
<protein>
    <submittedName>
        <fullName evidence="1">Uncharacterized protein</fullName>
    </submittedName>
</protein>